<keyword evidence="1" id="KW-0223">Dioxygenase</keyword>
<protein>
    <submittedName>
        <fullName evidence="1">Phytanoyl-CoA dioxygenase (PhyH)</fullName>
    </submittedName>
</protein>
<dbReference type="PATRIC" id="fig|29536.5.peg.693"/>
<name>A0A199XT48_9FLAO</name>
<dbReference type="SUPFAM" id="SSF51197">
    <property type="entry name" value="Clavaminate synthase-like"/>
    <property type="match status" value="1"/>
</dbReference>
<keyword evidence="1" id="KW-0560">Oxidoreductase</keyword>
<proteinExistence type="predicted"/>
<comment type="caution">
    <text evidence="1">The sequence shown here is derived from an EMBL/GenBank/DDBJ whole genome shotgun (WGS) entry which is preliminary data.</text>
</comment>
<dbReference type="EMBL" id="JMTM01000017">
    <property type="protein sequence ID" value="OAZ04820.1"/>
    <property type="molecule type" value="Genomic_DNA"/>
</dbReference>
<dbReference type="Gene3D" id="2.60.120.620">
    <property type="entry name" value="q2cbj1_9rhob like domain"/>
    <property type="match status" value="1"/>
</dbReference>
<gene>
    <name evidence="1" type="ORF">FLB_06680</name>
</gene>
<evidence type="ECO:0000313" key="2">
    <source>
        <dbReference type="Proteomes" id="UP000093807"/>
    </source>
</evidence>
<organism evidence="1 2">
    <name type="scientific">Flavobacterium succinicans</name>
    <dbReference type="NCBI Taxonomy" id="29536"/>
    <lineage>
        <taxon>Bacteria</taxon>
        <taxon>Pseudomonadati</taxon>
        <taxon>Bacteroidota</taxon>
        <taxon>Flavobacteriia</taxon>
        <taxon>Flavobacteriales</taxon>
        <taxon>Flavobacteriaceae</taxon>
        <taxon>Flavobacterium</taxon>
    </lineage>
</organism>
<dbReference type="Proteomes" id="UP000093807">
    <property type="component" value="Unassembled WGS sequence"/>
</dbReference>
<dbReference type="GO" id="GO:0016706">
    <property type="term" value="F:2-oxoglutarate-dependent dioxygenase activity"/>
    <property type="evidence" value="ECO:0007669"/>
    <property type="project" value="UniProtKB-ARBA"/>
</dbReference>
<dbReference type="PANTHER" id="PTHR31630:SF6">
    <property type="entry name" value="PHYTANOYL-COA DIOXYGENASE-RELATED"/>
    <property type="match status" value="1"/>
</dbReference>
<dbReference type="OrthoDB" id="1157001at2"/>
<dbReference type="InterPro" id="IPR008775">
    <property type="entry name" value="Phytyl_CoA_dOase-like"/>
</dbReference>
<dbReference type="Pfam" id="PF05721">
    <property type="entry name" value="PhyH"/>
    <property type="match status" value="1"/>
</dbReference>
<dbReference type="RefSeq" id="WP_064714534.1">
    <property type="nucleotide sequence ID" value="NZ_JMTM01000017.1"/>
</dbReference>
<accession>A0A199XT48</accession>
<keyword evidence="2" id="KW-1185">Reference proteome</keyword>
<dbReference type="AlphaFoldDB" id="A0A199XT48"/>
<evidence type="ECO:0000313" key="1">
    <source>
        <dbReference type="EMBL" id="OAZ04820.1"/>
    </source>
</evidence>
<reference evidence="1 2" key="1">
    <citation type="submission" date="2016-06" db="EMBL/GenBank/DDBJ databases">
        <title>Draft genome sequence of Flavobacterium succinicans strain DD5b.</title>
        <authorList>
            <person name="Poehlein A."/>
            <person name="Daniel R."/>
            <person name="Simeonova D.D."/>
        </authorList>
    </citation>
    <scope>NUCLEOTIDE SEQUENCE [LARGE SCALE GENOMIC DNA]</scope>
    <source>
        <strain evidence="1 2">DD5b</strain>
    </source>
</reference>
<dbReference type="PANTHER" id="PTHR31630">
    <property type="entry name" value="PHYTANOYL-COA DIOXYGENASE-RELATED-RELATED"/>
    <property type="match status" value="1"/>
</dbReference>
<sequence>MNTNRLLVTFRNRALGVKETTSNWTHEIEFLYKRGVGIDEALHYLYFEKPSIEEFEHWVSEKETKLVPSVAEVGSVLNDEELTFFETNGYLILPNAISKADCAATQQVIWEFLGMHPEQPETWYQSHPEQRGMMVNFFDHPLLEKNRASSKIKKAFEQLYQSEAIYKTIDKVSFNPPVTQNYSFKGSDLHWDVSLQLPIPFRLQGLIYLSDCGPQDGAFHCVPGFHNKITEWMEHVPDGVHPRAHALATLQPQAIAASAGDMVIWHQALPHCATPNYGTSSRMVQYLSYISESHVEAKEWV</sequence>